<name>A0ACC0ANW4_CATRO</name>
<accession>A0ACC0ANW4</accession>
<gene>
    <name evidence="1" type="ORF">M9H77_21852</name>
</gene>
<dbReference type="EMBL" id="CM044705">
    <property type="protein sequence ID" value="KAI5662529.1"/>
    <property type="molecule type" value="Genomic_DNA"/>
</dbReference>
<protein>
    <submittedName>
        <fullName evidence="1">Uncharacterized protein</fullName>
    </submittedName>
</protein>
<keyword evidence="2" id="KW-1185">Reference proteome</keyword>
<sequence>MSCNRLPPYPSILTATAPATIIKQLYLDSQFTKHLRIKRKIFFMNLILNYRGTTVLSGAGKNAIFVIRGAGFVNGGLSSRGCLFSSLHQHPPEVQGDNVGTSGGGMRRDQDGMKRAKEQRREDTVSSVADLAKEGAAKAMENGIEMGEKAKQTVDAAWDGFKETTNNVKDTISAVADSDYEPTSTMKNQTTSNTTDPNVESLRKRGAGGCGGYEL</sequence>
<reference evidence="2" key="1">
    <citation type="journal article" date="2023" name="Nat. Plants">
        <title>Single-cell RNA sequencing provides a high-resolution roadmap for understanding the multicellular compartmentation of specialized metabolism.</title>
        <authorList>
            <person name="Sun S."/>
            <person name="Shen X."/>
            <person name="Li Y."/>
            <person name="Li Y."/>
            <person name="Wang S."/>
            <person name="Li R."/>
            <person name="Zhang H."/>
            <person name="Shen G."/>
            <person name="Guo B."/>
            <person name="Wei J."/>
            <person name="Xu J."/>
            <person name="St-Pierre B."/>
            <person name="Chen S."/>
            <person name="Sun C."/>
        </authorList>
    </citation>
    <scope>NUCLEOTIDE SEQUENCE [LARGE SCALE GENOMIC DNA]</scope>
</reference>
<proteinExistence type="predicted"/>
<comment type="caution">
    <text evidence="1">The sequence shown here is derived from an EMBL/GenBank/DDBJ whole genome shotgun (WGS) entry which is preliminary data.</text>
</comment>
<dbReference type="Proteomes" id="UP001060085">
    <property type="component" value="Linkage Group LG05"/>
</dbReference>
<evidence type="ECO:0000313" key="1">
    <source>
        <dbReference type="EMBL" id="KAI5662529.1"/>
    </source>
</evidence>
<organism evidence="1 2">
    <name type="scientific">Catharanthus roseus</name>
    <name type="common">Madagascar periwinkle</name>
    <name type="synonym">Vinca rosea</name>
    <dbReference type="NCBI Taxonomy" id="4058"/>
    <lineage>
        <taxon>Eukaryota</taxon>
        <taxon>Viridiplantae</taxon>
        <taxon>Streptophyta</taxon>
        <taxon>Embryophyta</taxon>
        <taxon>Tracheophyta</taxon>
        <taxon>Spermatophyta</taxon>
        <taxon>Magnoliopsida</taxon>
        <taxon>eudicotyledons</taxon>
        <taxon>Gunneridae</taxon>
        <taxon>Pentapetalae</taxon>
        <taxon>asterids</taxon>
        <taxon>lamiids</taxon>
        <taxon>Gentianales</taxon>
        <taxon>Apocynaceae</taxon>
        <taxon>Rauvolfioideae</taxon>
        <taxon>Vinceae</taxon>
        <taxon>Catharanthinae</taxon>
        <taxon>Catharanthus</taxon>
    </lineage>
</organism>
<evidence type="ECO:0000313" key="2">
    <source>
        <dbReference type="Proteomes" id="UP001060085"/>
    </source>
</evidence>